<dbReference type="AlphaFoldDB" id="A0A0A9BAJ9"/>
<reference evidence="1" key="1">
    <citation type="submission" date="2014-09" db="EMBL/GenBank/DDBJ databases">
        <authorList>
            <person name="Magalhaes I.L.F."/>
            <person name="Oliveira U."/>
            <person name="Santos F.R."/>
            <person name="Vidigal T.H.D.A."/>
            <person name="Brescovit A.D."/>
            <person name="Santos A.J."/>
        </authorList>
    </citation>
    <scope>NUCLEOTIDE SEQUENCE</scope>
    <source>
        <tissue evidence="1">Shoot tissue taken approximately 20 cm above the soil surface</tissue>
    </source>
</reference>
<evidence type="ECO:0000313" key="1">
    <source>
        <dbReference type="EMBL" id="JAD58235.1"/>
    </source>
</evidence>
<reference evidence="1" key="2">
    <citation type="journal article" date="2015" name="Data Brief">
        <title>Shoot transcriptome of the giant reed, Arundo donax.</title>
        <authorList>
            <person name="Barrero R.A."/>
            <person name="Guerrero F.D."/>
            <person name="Moolhuijzen P."/>
            <person name="Goolsby J.A."/>
            <person name="Tidwell J."/>
            <person name="Bellgard S.E."/>
            <person name="Bellgard M.I."/>
        </authorList>
    </citation>
    <scope>NUCLEOTIDE SEQUENCE</scope>
    <source>
        <tissue evidence="1">Shoot tissue taken approximately 20 cm above the soil surface</tissue>
    </source>
</reference>
<name>A0A0A9BAJ9_ARUDO</name>
<organism evidence="1">
    <name type="scientific">Arundo donax</name>
    <name type="common">Giant reed</name>
    <name type="synonym">Donax arundinaceus</name>
    <dbReference type="NCBI Taxonomy" id="35708"/>
    <lineage>
        <taxon>Eukaryota</taxon>
        <taxon>Viridiplantae</taxon>
        <taxon>Streptophyta</taxon>
        <taxon>Embryophyta</taxon>
        <taxon>Tracheophyta</taxon>
        <taxon>Spermatophyta</taxon>
        <taxon>Magnoliopsida</taxon>
        <taxon>Liliopsida</taxon>
        <taxon>Poales</taxon>
        <taxon>Poaceae</taxon>
        <taxon>PACMAD clade</taxon>
        <taxon>Arundinoideae</taxon>
        <taxon>Arundineae</taxon>
        <taxon>Arundo</taxon>
    </lineage>
</organism>
<proteinExistence type="predicted"/>
<protein>
    <submittedName>
        <fullName evidence="1">Uncharacterized protein</fullName>
    </submittedName>
</protein>
<accession>A0A0A9BAJ9</accession>
<dbReference type="EMBL" id="GBRH01239660">
    <property type="protein sequence ID" value="JAD58235.1"/>
    <property type="molecule type" value="Transcribed_RNA"/>
</dbReference>
<sequence length="72" mass="7840">MPETAEMEKEPEAVVSAVVLPSDVPAHEHPSSHLDVFKNRVGLLCESNTADFDAWVSLISTAEETSSGHRSY</sequence>